<evidence type="ECO:0000313" key="2">
    <source>
        <dbReference type="Proteomes" id="UP000036681"/>
    </source>
</evidence>
<protein>
    <submittedName>
        <fullName evidence="3">MFS domain-containing protein</fullName>
    </submittedName>
</protein>
<keyword evidence="1" id="KW-0812">Transmembrane</keyword>
<reference evidence="3" key="1">
    <citation type="submission" date="2017-02" db="UniProtKB">
        <authorList>
            <consortium name="WormBaseParasite"/>
        </authorList>
    </citation>
    <scope>IDENTIFICATION</scope>
</reference>
<name>A0A0M3HUS1_ASCLU</name>
<evidence type="ECO:0000256" key="1">
    <source>
        <dbReference type="SAM" id="Phobius"/>
    </source>
</evidence>
<accession>A0A0M3HUS1</accession>
<dbReference type="WBParaSite" id="ALUE_0000658301-mRNA-1">
    <property type="protein sequence ID" value="ALUE_0000658301-mRNA-1"/>
    <property type="gene ID" value="ALUE_0000658301"/>
</dbReference>
<dbReference type="Proteomes" id="UP000036681">
    <property type="component" value="Unplaced"/>
</dbReference>
<proteinExistence type="predicted"/>
<organism evidence="2 3">
    <name type="scientific">Ascaris lumbricoides</name>
    <name type="common">Giant roundworm</name>
    <dbReference type="NCBI Taxonomy" id="6252"/>
    <lineage>
        <taxon>Eukaryota</taxon>
        <taxon>Metazoa</taxon>
        <taxon>Ecdysozoa</taxon>
        <taxon>Nematoda</taxon>
        <taxon>Chromadorea</taxon>
        <taxon>Rhabditida</taxon>
        <taxon>Spirurina</taxon>
        <taxon>Ascaridomorpha</taxon>
        <taxon>Ascaridoidea</taxon>
        <taxon>Ascarididae</taxon>
        <taxon>Ascaris</taxon>
    </lineage>
</organism>
<sequence length="82" mass="8987">MVYGARTGVPLALGLLFGVIISLAILPREEYLSVGLCPFAESPSLEEEESSEHWQVIIRKKPPTSANVQPGKVDFIFSTVEK</sequence>
<feature type="transmembrane region" description="Helical" evidence="1">
    <location>
        <begin position="6"/>
        <end position="26"/>
    </location>
</feature>
<keyword evidence="1" id="KW-1133">Transmembrane helix</keyword>
<keyword evidence="1" id="KW-0472">Membrane</keyword>
<keyword evidence="2" id="KW-1185">Reference proteome</keyword>
<dbReference type="AlphaFoldDB" id="A0A0M3HUS1"/>
<evidence type="ECO:0000313" key="3">
    <source>
        <dbReference type="WBParaSite" id="ALUE_0000658301-mRNA-1"/>
    </source>
</evidence>